<sequence length="111" mass="11392">MEPNHPHGRLSRRRHDWRGARELVIEGEARVVSRTAGAGPRPAPAASAPRWGAALDAAAALAPTAPRLARLAVPAGLALAALAVFALSPAEAERHGAGEPAVRVAAAPVLR</sequence>
<organism evidence="1 2">
    <name type="scientific">Aureimonas flava</name>
    <dbReference type="NCBI Taxonomy" id="2320271"/>
    <lineage>
        <taxon>Bacteria</taxon>
        <taxon>Pseudomonadati</taxon>
        <taxon>Pseudomonadota</taxon>
        <taxon>Alphaproteobacteria</taxon>
        <taxon>Hyphomicrobiales</taxon>
        <taxon>Aurantimonadaceae</taxon>
        <taxon>Aureimonas</taxon>
    </lineage>
</organism>
<dbReference type="EMBL" id="QYRN01000006">
    <property type="protein sequence ID" value="RIY00004.1"/>
    <property type="molecule type" value="Genomic_DNA"/>
</dbReference>
<proteinExistence type="predicted"/>
<evidence type="ECO:0000313" key="1">
    <source>
        <dbReference type="EMBL" id="RIY00004.1"/>
    </source>
</evidence>
<dbReference type="Proteomes" id="UP000265750">
    <property type="component" value="Unassembled WGS sequence"/>
</dbReference>
<gene>
    <name evidence="1" type="ORF">D3218_11915</name>
</gene>
<keyword evidence="2" id="KW-1185">Reference proteome</keyword>
<dbReference type="RefSeq" id="WP_119540315.1">
    <property type="nucleotide sequence ID" value="NZ_QYRN01000006.1"/>
</dbReference>
<comment type="caution">
    <text evidence="1">The sequence shown here is derived from an EMBL/GenBank/DDBJ whole genome shotgun (WGS) entry which is preliminary data.</text>
</comment>
<protein>
    <submittedName>
        <fullName evidence="1">Uncharacterized protein</fullName>
    </submittedName>
</protein>
<name>A0A3A1WHD9_9HYPH</name>
<dbReference type="AlphaFoldDB" id="A0A3A1WHD9"/>
<reference evidence="2" key="1">
    <citation type="submission" date="2018-09" db="EMBL/GenBank/DDBJ databases">
        <authorList>
            <person name="Tuo L."/>
        </authorList>
    </citation>
    <scope>NUCLEOTIDE SEQUENCE [LARGE SCALE GENOMIC DNA]</scope>
    <source>
        <strain evidence="2">M2BS4Y-1</strain>
    </source>
</reference>
<evidence type="ECO:0000313" key="2">
    <source>
        <dbReference type="Proteomes" id="UP000265750"/>
    </source>
</evidence>
<accession>A0A3A1WHD9</accession>